<dbReference type="GO" id="GO:0004435">
    <property type="term" value="F:phosphatidylinositol-4,5-bisphosphate phospholipase C activity"/>
    <property type="evidence" value="ECO:0007669"/>
    <property type="project" value="UniProtKB-EC"/>
</dbReference>
<keyword evidence="1" id="KW-0442">Lipid degradation</keyword>
<dbReference type="GO" id="GO:0046488">
    <property type="term" value="P:phosphatidylinositol metabolic process"/>
    <property type="evidence" value="ECO:0007669"/>
    <property type="project" value="TreeGrafter"/>
</dbReference>
<dbReference type="Pfam" id="PF00387">
    <property type="entry name" value="PI-PLC-Y"/>
    <property type="match status" value="1"/>
</dbReference>
<dbReference type="HOGENOM" id="CLU_487997_0_0_1"/>
<feature type="region of interest" description="Disordered" evidence="2">
    <location>
        <begin position="109"/>
        <end position="139"/>
    </location>
</feature>
<feature type="non-terminal residue" evidence="3">
    <location>
        <position position="559"/>
    </location>
</feature>
<feature type="compositionally biased region" description="Acidic residues" evidence="2">
    <location>
        <begin position="84"/>
        <end position="97"/>
    </location>
</feature>
<dbReference type="InterPro" id="IPR001192">
    <property type="entry name" value="PI-PLC_fam"/>
</dbReference>
<dbReference type="PANTHER" id="PTHR10336:SF6">
    <property type="entry name" value="1-PHOSPHATIDYLINOSITOL 4,5-BISPHOSPHATE PHOSPHODIESTERASE EPSILON-1"/>
    <property type="match status" value="1"/>
</dbReference>
<dbReference type="GO" id="GO:0016042">
    <property type="term" value="P:lipid catabolic process"/>
    <property type="evidence" value="ECO:0007669"/>
    <property type="project" value="UniProtKB-KW"/>
</dbReference>
<dbReference type="InterPro" id="IPR000159">
    <property type="entry name" value="RA_dom"/>
</dbReference>
<dbReference type="SMART" id="SM00239">
    <property type="entry name" value="C2"/>
    <property type="match status" value="1"/>
</dbReference>
<evidence type="ECO:0000313" key="3">
    <source>
        <dbReference type="EMBL" id="ENN73066.1"/>
    </source>
</evidence>
<dbReference type="PROSITE" id="PS50004">
    <property type="entry name" value="C2"/>
    <property type="match status" value="1"/>
</dbReference>
<organism evidence="3">
    <name type="scientific">Dendroctonus ponderosae</name>
    <name type="common">Mountain pine beetle</name>
    <dbReference type="NCBI Taxonomy" id="77166"/>
    <lineage>
        <taxon>Eukaryota</taxon>
        <taxon>Metazoa</taxon>
        <taxon>Ecdysozoa</taxon>
        <taxon>Arthropoda</taxon>
        <taxon>Hexapoda</taxon>
        <taxon>Insecta</taxon>
        <taxon>Pterygota</taxon>
        <taxon>Neoptera</taxon>
        <taxon>Endopterygota</taxon>
        <taxon>Coleoptera</taxon>
        <taxon>Polyphaga</taxon>
        <taxon>Cucujiformia</taxon>
        <taxon>Curculionidae</taxon>
        <taxon>Scolytinae</taxon>
        <taxon>Dendroctonus</taxon>
    </lineage>
</organism>
<dbReference type="GO" id="GO:0007265">
    <property type="term" value="P:Ras protein signal transduction"/>
    <property type="evidence" value="ECO:0007669"/>
    <property type="project" value="TreeGrafter"/>
</dbReference>
<dbReference type="Gene3D" id="2.60.40.150">
    <property type="entry name" value="C2 domain"/>
    <property type="match status" value="1"/>
</dbReference>
<dbReference type="PROSITE" id="PS50200">
    <property type="entry name" value="RA"/>
    <property type="match status" value="1"/>
</dbReference>
<feature type="region of interest" description="Disordered" evidence="2">
    <location>
        <begin position="470"/>
        <end position="490"/>
    </location>
</feature>
<feature type="compositionally biased region" description="Basic and acidic residues" evidence="2">
    <location>
        <begin position="473"/>
        <end position="489"/>
    </location>
</feature>
<dbReference type="InterPro" id="IPR000008">
    <property type="entry name" value="C2_dom"/>
</dbReference>
<dbReference type="InterPro" id="IPR035892">
    <property type="entry name" value="C2_domain_sf"/>
</dbReference>
<protein>
    <recommendedName>
        <fullName evidence="1">Phosphoinositide phospholipase C</fullName>
        <ecNumber evidence="1">3.1.4.11</ecNumber>
    </recommendedName>
</protein>
<dbReference type="CDD" id="cd00275">
    <property type="entry name" value="C2_PLC_like"/>
    <property type="match status" value="1"/>
</dbReference>
<accession>N6TXI5</accession>
<comment type="catalytic activity">
    <reaction evidence="1">
        <text>a 1,2-diacyl-sn-glycero-3-phospho-(1D-myo-inositol-4,5-bisphosphate) + H2O = 1D-myo-inositol 1,4,5-trisphosphate + a 1,2-diacyl-sn-glycerol + H(+)</text>
        <dbReference type="Rhea" id="RHEA:33179"/>
        <dbReference type="ChEBI" id="CHEBI:15377"/>
        <dbReference type="ChEBI" id="CHEBI:15378"/>
        <dbReference type="ChEBI" id="CHEBI:17815"/>
        <dbReference type="ChEBI" id="CHEBI:58456"/>
        <dbReference type="ChEBI" id="CHEBI:203600"/>
        <dbReference type="EC" id="3.1.4.11"/>
    </reaction>
</comment>
<evidence type="ECO:0000256" key="1">
    <source>
        <dbReference type="RuleBase" id="RU361133"/>
    </source>
</evidence>
<name>N6TXI5_DENPD</name>
<dbReference type="GO" id="GO:0007186">
    <property type="term" value="P:G protein-coupled receptor signaling pathway"/>
    <property type="evidence" value="ECO:0007669"/>
    <property type="project" value="TreeGrafter"/>
</dbReference>
<dbReference type="OMA" id="THINTAM"/>
<proteinExistence type="predicted"/>
<keyword evidence="1" id="KW-0443">Lipid metabolism</keyword>
<dbReference type="Gene3D" id="3.10.20.90">
    <property type="entry name" value="Phosphatidylinositol 3-kinase Catalytic Subunit, Chain A, domain 1"/>
    <property type="match status" value="1"/>
</dbReference>
<dbReference type="SUPFAM" id="SSF51695">
    <property type="entry name" value="PLC-like phosphodiesterases"/>
    <property type="match status" value="1"/>
</dbReference>
<dbReference type="SUPFAM" id="SSF49562">
    <property type="entry name" value="C2 domain (Calcium/lipid-binding domain, CaLB)"/>
    <property type="match status" value="1"/>
</dbReference>
<feature type="region of interest" description="Disordered" evidence="2">
    <location>
        <begin position="46"/>
        <end position="97"/>
    </location>
</feature>
<dbReference type="Gene3D" id="3.20.20.190">
    <property type="entry name" value="Phosphatidylinositol (PI) phosphodiesterase"/>
    <property type="match status" value="1"/>
</dbReference>
<keyword evidence="1" id="KW-0378">Hydrolase</keyword>
<dbReference type="AlphaFoldDB" id="N6TXI5"/>
<evidence type="ECO:0000256" key="2">
    <source>
        <dbReference type="SAM" id="MobiDB-lite"/>
    </source>
</evidence>
<dbReference type="EC" id="3.1.4.11" evidence="1"/>
<dbReference type="PROSITE" id="PS50007">
    <property type="entry name" value="PIPLC_X_DOMAIN"/>
    <property type="match status" value="1"/>
</dbReference>
<dbReference type="OrthoDB" id="269822at2759"/>
<dbReference type="PROSITE" id="PS50008">
    <property type="entry name" value="PIPLC_Y_DOMAIN"/>
    <property type="match status" value="1"/>
</dbReference>
<dbReference type="FunFam" id="2.60.40.150:FF:000183">
    <property type="entry name" value="Phosphoinositide phospholipase C"/>
    <property type="match status" value="1"/>
</dbReference>
<feature type="non-terminal residue" evidence="3">
    <location>
        <position position="1"/>
    </location>
</feature>
<dbReference type="GO" id="GO:0048015">
    <property type="term" value="P:phosphatidylinositol-mediated signaling"/>
    <property type="evidence" value="ECO:0007669"/>
    <property type="project" value="TreeGrafter"/>
</dbReference>
<dbReference type="PRINTS" id="PR00390">
    <property type="entry name" value="PHPHLIPASEC"/>
</dbReference>
<reference evidence="3" key="1">
    <citation type="journal article" date="2013" name="Genome Biol.">
        <title>Draft genome of the mountain pine beetle, Dendroctonus ponderosae Hopkins, a major forest pest.</title>
        <authorList>
            <person name="Keeling C.I."/>
            <person name="Yuen M.M."/>
            <person name="Liao N.Y."/>
            <person name="Docking T.R."/>
            <person name="Chan S.K."/>
            <person name="Taylor G.A."/>
            <person name="Palmquist D.L."/>
            <person name="Jackman S.D."/>
            <person name="Nguyen A."/>
            <person name="Li M."/>
            <person name="Henderson H."/>
            <person name="Janes J.K."/>
            <person name="Zhao Y."/>
            <person name="Pandoh P."/>
            <person name="Moore R."/>
            <person name="Sperling F.A."/>
            <person name="Huber D.P."/>
            <person name="Birol I."/>
            <person name="Jones S.J."/>
            <person name="Bohlmann J."/>
        </authorList>
    </citation>
    <scope>NUCLEOTIDE SEQUENCE</scope>
</reference>
<feature type="compositionally biased region" description="Low complexity" evidence="2">
    <location>
        <begin position="70"/>
        <end position="83"/>
    </location>
</feature>
<dbReference type="InterPro" id="IPR017946">
    <property type="entry name" value="PLC-like_Pdiesterase_TIM-brl"/>
</dbReference>
<dbReference type="InterPro" id="IPR029071">
    <property type="entry name" value="Ubiquitin-like_domsf"/>
</dbReference>
<gene>
    <name evidence="3" type="ORF">YQE_10312</name>
</gene>
<dbReference type="EMBL" id="KB741185">
    <property type="protein sequence ID" value="ENN73066.1"/>
    <property type="molecule type" value="Genomic_DNA"/>
</dbReference>
<dbReference type="GO" id="GO:0051209">
    <property type="term" value="P:release of sequestered calcium ion into cytosol"/>
    <property type="evidence" value="ECO:0007669"/>
    <property type="project" value="TreeGrafter"/>
</dbReference>
<dbReference type="InterPro" id="IPR001711">
    <property type="entry name" value="PLipase_C_Pinositol-sp_Y"/>
</dbReference>
<dbReference type="Pfam" id="PF00168">
    <property type="entry name" value="C2"/>
    <property type="match status" value="1"/>
</dbReference>
<dbReference type="SUPFAM" id="SSF54236">
    <property type="entry name" value="Ubiquitin-like"/>
    <property type="match status" value="1"/>
</dbReference>
<dbReference type="PANTHER" id="PTHR10336">
    <property type="entry name" value="PHOSPHOINOSITIDE-SPECIFIC PHOSPHOLIPASE C FAMILY PROTEIN"/>
    <property type="match status" value="1"/>
</dbReference>
<feature type="compositionally biased region" description="Polar residues" evidence="2">
    <location>
        <begin position="122"/>
        <end position="131"/>
    </location>
</feature>
<dbReference type="SMART" id="SM00149">
    <property type="entry name" value="PLCYc"/>
    <property type="match status" value="1"/>
</dbReference>
<sequence length="559" mass="63204">RIFGERLVTNFLFESDYCDEPSLPSPEQLKNRILIKNKKLSVEIPAPFTPMSTPIRPASGVRHSVPGRTSSIISNASSSSFNDDFSDDDYDDEDDEDNMEDKTIHTILAPTDSPRTFGSHAVSKTSSTKRSLPTDDKLRKKGSQISKELSDLVVYIQAIKFRGLNNISPNSSVKQRPKTCVSISGSSIVTTGSSSASNISSSGIGSESDSILYENEVCQDKKLPRPNLNYPCYQCSSINENTAKKLCRKQPLALVAHTQTQLMRTYPAPMRIDSSNFNPVIFWSFGIQMAALNFQTEDTPMQLHNSLFETNGKCGYVSKPRVMWDKSHVMYRRFNPWDKQFDGIHSSQFIVSVLSGQYVCQANVNVSVYVEVEIIGIQVDCAKQRTKVVPKNALNPIWNETFHFRVMFQDLTFVRFSVTDSTNNHLLSQRIVPLRCLRPGYRHMRLKNAQNRDLNMSTLFIYSRIEEESLENTENREDPQTESDSKESDSLVAAVGTPICGKRKMFFLVVYGVLPDEEYTILKIIQESTTLDVLTLCLQRSNTPLEKLNDYILVEEVPR</sequence>